<dbReference type="InterPro" id="IPR019933">
    <property type="entry name" value="DivIVA_domain"/>
</dbReference>
<dbReference type="OrthoDB" id="3480096at2"/>
<protein>
    <recommendedName>
        <fullName evidence="3">DivIVA domain-containing protein</fullName>
    </recommendedName>
</protein>
<dbReference type="AlphaFoldDB" id="A0A1R4FMJ6"/>
<dbReference type="NCBIfam" id="TIGR03544">
    <property type="entry name" value="DivI1A_domain"/>
    <property type="match status" value="2"/>
</dbReference>
<dbReference type="Proteomes" id="UP000195787">
    <property type="component" value="Unassembled WGS sequence"/>
</dbReference>
<evidence type="ECO:0000313" key="2">
    <source>
        <dbReference type="Proteomes" id="UP000195787"/>
    </source>
</evidence>
<dbReference type="Gene3D" id="6.10.250.660">
    <property type="match status" value="2"/>
</dbReference>
<name>A0A1R4FMJ6_9MICO</name>
<evidence type="ECO:0008006" key="3">
    <source>
        <dbReference type="Google" id="ProtNLM"/>
    </source>
</evidence>
<proteinExistence type="predicted"/>
<organism evidence="1 2">
    <name type="scientific">Agrococcus casei LMG 22410</name>
    <dbReference type="NCBI Taxonomy" id="1255656"/>
    <lineage>
        <taxon>Bacteria</taxon>
        <taxon>Bacillati</taxon>
        <taxon>Actinomycetota</taxon>
        <taxon>Actinomycetes</taxon>
        <taxon>Micrococcales</taxon>
        <taxon>Microbacteriaceae</taxon>
        <taxon>Agrococcus</taxon>
    </lineage>
</organism>
<sequence length="183" mass="20618">MSSTFPKVKRSQTGYSTEQVEDFLEDARRAYAAEVTKVTGIDSRYIRQVSFDLVKGGYSPEDVDSALDRLEDAFAKRERERAIAEQGEEQFYRGVQEEAMKALEQLSAADGEKFPKVGAFTKGYRIAQVDEYAARLASYLNDGPEMTPSEVLTKRFDAQRGGYDEDQVDQTLDVIVGLMRSVR</sequence>
<evidence type="ECO:0000313" key="1">
    <source>
        <dbReference type="EMBL" id="SJM57017.1"/>
    </source>
</evidence>
<keyword evidence="2" id="KW-1185">Reference proteome</keyword>
<gene>
    <name evidence="1" type="ORF">CZ674_05265</name>
</gene>
<accession>A0A1R4FMJ6</accession>
<dbReference type="EMBL" id="FUHU01000026">
    <property type="protein sequence ID" value="SJM57017.1"/>
    <property type="molecule type" value="Genomic_DNA"/>
</dbReference>
<dbReference type="GeneID" id="303172619"/>
<dbReference type="RefSeq" id="WP_159456911.1">
    <property type="nucleotide sequence ID" value="NZ_FUHU01000026.1"/>
</dbReference>
<reference evidence="1 2" key="1">
    <citation type="submission" date="2017-02" db="EMBL/GenBank/DDBJ databases">
        <authorList>
            <person name="Peterson S.W."/>
        </authorList>
    </citation>
    <scope>NUCLEOTIDE SEQUENCE [LARGE SCALE GENOMIC DNA]</scope>
    <source>
        <strain evidence="1 2">LMG 22410</strain>
    </source>
</reference>